<feature type="transmembrane region" description="Helical" evidence="6">
    <location>
        <begin position="452"/>
        <end position="468"/>
    </location>
</feature>
<evidence type="ECO:0000256" key="4">
    <source>
        <dbReference type="ARBA" id="ARBA00022989"/>
    </source>
</evidence>
<dbReference type="GO" id="GO:0016020">
    <property type="term" value="C:membrane"/>
    <property type="evidence" value="ECO:0007669"/>
    <property type="project" value="UniProtKB-SubCell"/>
</dbReference>
<reference evidence="7" key="1">
    <citation type="submission" date="2018-01" db="EMBL/GenBank/DDBJ databases">
        <authorList>
            <person name="Mao J.F."/>
        </authorList>
    </citation>
    <scope>NUCLEOTIDE SEQUENCE</scope>
    <source>
        <strain evidence="7">Huo1</strain>
        <tissue evidence="7">Leaf</tissue>
    </source>
</reference>
<name>A0A8X9ACP5_SALSN</name>
<evidence type="ECO:0000313" key="7">
    <source>
        <dbReference type="EMBL" id="KAG6438092.1"/>
    </source>
</evidence>
<proteinExistence type="inferred from homology"/>
<feature type="transmembrane region" description="Helical" evidence="6">
    <location>
        <begin position="224"/>
        <end position="242"/>
    </location>
</feature>
<gene>
    <name evidence="7" type="ORF">SASPL_103028</name>
</gene>
<comment type="caution">
    <text evidence="7">The sequence shown here is derived from an EMBL/GenBank/DDBJ whole genome shotgun (WGS) entry which is preliminary data.</text>
</comment>
<dbReference type="AlphaFoldDB" id="A0A8X9ACP5"/>
<comment type="similarity">
    <text evidence="2">Belongs to the nucleobase:cation symporter-2 (NCS2) (TC 2.A.40) family.</text>
</comment>
<keyword evidence="3 6" id="KW-0812">Transmembrane</keyword>
<dbReference type="Proteomes" id="UP000298416">
    <property type="component" value="Unassembled WGS sequence"/>
</dbReference>
<reference evidence="7" key="2">
    <citation type="submission" date="2020-08" db="EMBL/GenBank/DDBJ databases">
        <title>Plant Genome Project.</title>
        <authorList>
            <person name="Zhang R.-G."/>
        </authorList>
    </citation>
    <scope>NUCLEOTIDE SEQUENCE</scope>
    <source>
        <strain evidence="7">Huo1</strain>
        <tissue evidence="7">Leaf</tissue>
    </source>
</reference>
<feature type="transmembrane region" description="Helical" evidence="6">
    <location>
        <begin position="420"/>
        <end position="440"/>
    </location>
</feature>
<dbReference type="EMBL" id="PNBA02000001">
    <property type="protein sequence ID" value="KAG6438092.1"/>
    <property type="molecule type" value="Genomic_DNA"/>
</dbReference>
<keyword evidence="5 6" id="KW-0472">Membrane</keyword>
<feature type="transmembrane region" description="Helical" evidence="6">
    <location>
        <begin position="254"/>
        <end position="274"/>
    </location>
</feature>
<dbReference type="GO" id="GO:0022857">
    <property type="term" value="F:transmembrane transporter activity"/>
    <property type="evidence" value="ECO:0007669"/>
    <property type="project" value="InterPro"/>
</dbReference>
<sequence length="558" mass="61032">MILVNMDIGGDLCWQSSFINRASVHHEERVKYIPIRRTTISISATVVVPNGLATSEAESAFIVSLAQFGVQYILHYILSLGSTVIIPTLLVPQMGGSDKDKAKVIQTLLFVSGVNTLLHSLFGTRLPSVIGGSYAFLIPATSIIQSRRYATLHPPELRFVLTMRGIQGALIMSSCFQMVFGFTGLWRNITRLLTPLSTAPLVTFTGLGLYYLGFPQIAKCFEVGIPELVLILVISQILPKYIKLKRPVLDRYSLLISLAFVWIYAEILTLSGAFNKTKQSSCRTDGSGLISSAPWFYAPFPFQWGPPTFNGGETFAAMIASFVALTESTGSLVAAARYGSATPVPPSVISRGVGWLGIGTLLNALFGSITCSTVSVENVGLLALTKAGSRRIIQYSSLFMIFFSIFGKFGAVFASMPLPIIAASYCIFLGYVSSAGLGYLQFCNLNSFRTKLILGFSFFVGISLPQYFRENHANTGTGPLHTPARWFNDMISVMLMSHATVAGLVALVLDCSLDRSTEQARKDNGSFWWDKFVAYAKDVRNNEFYKLPGKLNSCFPSF</sequence>
<evidence type="ECO:0000256" key="6">
    <source>
        <dbReference type="SAM" id="Phobius"/>
    </source>
</evidence>
<feature type="transmembrane region" description="Helical" evidence="6">
    <location>
        <begin position="128"/>
        <end position="144"/>
    </location>
</feature>
<organism evidence="7">
    <name type="scientific">Salvia splendens</name>
    <name type="common">Scarlet sage</name>
    <dbReference type="NCBI Taxonomy" id="180675"/>
    <lineage>
        <taxon>Eukaryota</taxon>
        <taxon>Viridiplantae</taxon>
        <taxon>Streptophyta</taxon>
        <taxon>Embryophyta</taxon>
        <taxon>Tracheophyta</taxon>
        <taxon>Spermatophyta</taxon>
        <taxon>Magnoliopsida</taxon>
        <taxon>eudicotyledons</taxon>
        <taxon>Gunneridae</taxon>
        <taxon>Pentapetalae</taxon>
        <taxon>asterids</taxon>
        <taxon>lamiids</taxon>
        <taxon>Lamiales</taxon>
        <taxon>Lamiaceae</taxon>
        <taxon>Nepetoideae</taxon>
        <taxon>Mentheae</taxon>
        <taxon>Salviinae</taxon>
        <taxon>Salvia</taxon>
        <taxon>Salvia subgen. Calosphace</taxon>
        <taxon>core Calosphace</taxon>
    </lineage>
</organism>
<evidence type="ECO:0000256" key="1">
    <source>
        <dbReference type="ARBA" id="ARBA00004141"/>
    </source>
</evidence>
<evidence type="ECO:0000256" key="5">
    <source>
        <dbReference type="ARBA" id="ARBA00023136"/>
    </source>
</evidence>
<keyword evidence="8" id="KW-1185">Reference proteome</keyword>
<dbReference type="PANTHER" id="PTHR11119">
    <property type="entry name" value="XANTHINE-URACIL / VITAMIN C PERMEASE FAMILY MEMBER"/>
    <property type="match status" value="1"/>
</dbReference>
<evidence type="ECO:0000313" key="8">
    <source>
        <dbReference type="Proteomes" id="UP000298416"/>
    </source>
</evidence>
<evidence type="ECO:0000256" key="2">
    <source>
        <dbReference type="ARBA" id="ARBA00008821"/>
    </source>
</evidence>
<protein>
    <recommendedName>
        <fullName evidence="9">Solute carrier family 23 (Nucleobase transporter), member 1/2</fullName>
    </recommendedName>
</protein>
<evidence type="ECO:0008006" key="9">
    <source>
        <dbReference type="Google" id="ProtNLM"/>
    </source>
</evidence>
<keyword evidence="4 6" id="KW-1133">Transmembrane helix</keyword>
<feature type="transmembrane region" description="Helical" evidence="6">
    <location>
        <begin position="392"/>
        <end position="414"/>
    </location>
</feature>
<dbReference type="Pfam" id="PF00860">
    <property type="entry name" value="Xan_ur_permease"/>
    <property type="match status" value="1"/>
</dbReference>
<comment type="subcellular location">
    <subcellularLocation>
        <location evidence="1">Membrane</location>
        <topology evidence="1">Multi-pass membrane protein</topology>
    </subcellularLocation>
</comment>
<feature type="transmembrane region" description="Helical" evidence="6">
    <location>
        <begin position="165"/>
        <end position="186"/>
    </location>
</feature>
<accession>A0A8X9ACP5</accession>
<dbReference type="InterPro" id="IPR006043">
    <property type="entry name" value="NCS2"/>
</dbReference>
<feature type="transmembrane region" description="Helical" evidence="6">
    <location>
        <begin position="490"/>
        <end position="513"/>
    </location>
</feature>
<feature type="transmembrane region" description="Helical" evidence="6">
    <location>
        <begin position="73"/>
        <end position="92"/>
    </location>
</feature>
<dbReference type="NCBIfam" id="NF037981">
    <property type="entry name" value="NCS2_1"/>
    <property type="match status" value="1"/>
</dbReference>
<feature type="transmembrane region" description="Helical" evidence="6">
    <location>
        <begin position="192"/>
        <end position="212"/>
    </location>
</feature>
<evidence type="ECO:0000256" key="3">
    <source>
        <dbReference type="ARBA" id="ARBA00022692"/>
    </source>
</evidence>